<dbReference type="RefSeq" id="WP_146357848.1">
    <property type="nucleotide sequence ID" value="NZ_VOBR01000026.1"/>
</dbReference>
<sequence>MRGIRKPPGVLITLQGQAERTRVFSFGKDKSLPPEGVQIGSRFWETRHISPGPKLAAHLIPEIKEELMVDVAVTTYRGAGGRWWLEFDVRCPELLVTSGYDGAEVDLQLDVEDFVNSFNWMVDDSGGYFYTHITTRQPWESERWNFKWGTVEDRSKLSWRIPNRVARLRNMVLRSRPAKWFVML</sequence>
<dbReference type="EMBL" id="VOBR01000026">
    <property type="protein sequence ID" value="TWP47413.1"/>
    <property type="molecule type" value="Genomic_DNA"/>
</dbReference>
<proteinExistence type="predicted"/>
<evidence type="ECO:0000313" key="1">
    <source>
        <dbReference type="EMBL" id="TWP47413.1"/>
    </source>
</evidence>
<reference evidence="1 2" key="1">
    <citation type="submission" date="2019-07" db="EMBL/GenBank/DDBJ databases">
        <title>Lentzea xizangensis sp. nov., isolated from Qinghai-Tibetan Plateau Soils.</title>
        <authorList>
            <person name="Huang J."/>
        </authorList>
    </citation>
    <scope>NUCLEOTIDE SEQUENCE [LARGE SCALE GENOMIC DNA]</scope>
    <source>
        <strain evidence="1 2">FXJ1.1311</strain>
    </source>
</reference>
<dbReference type="AlphaFoldDB" id="A0A563ELP7"/>
<evidence type="ECO:0000313" key="2">
    <source>
        <dbReference type="Proteomes" id="UP000316639"/>
    </source>
</evidence>
<accession>A0A563ELP7</accession>
<dbReference type="Proteomes" id="UP000316639">
    <property type="component" value="Unassembled WGS sequence"/>
</dbReference>
<protein>
    <submittedName>
        <fullName evidence="1">Uncharacterized protein</fullName>
    </submittedName>
</protein>
<comment type="caution">
    <text evidence="1">The sequence shown here is derived from an EMBL/GenBank/DDBJ whole genome shotgun (WGS) entry which is preliminary data.</text>
</comment>
<organism evidence="1 2">
    <name type="scientific">Lentzea tibetensis</name>
    <dbReference type="NCBI Taxonomy" id="2591470"/>
    <lineage>
        <taxon>Bacteria</taxon>
        <taxon>Bacillati</taxon>
        <taxon>Actinomycetota</taxon>
        <taxon>Actinomycetes</taxon>
        <taxon>Pseudonocardiales</taxon>
        <taxon>Pseudonocardiaceae</taxon>
        <taxon>Lentzea</taxon>
    </lineage>
</organism>
<gene>
    <name evidence="1" type="ORF">FKR81_32380</name>
</gene>
<name>A0A563ELP7_9PSEU</name>
<keyword evidence="2" id="KW-1185">Reference proteome</keyword>